<evidence type="ECO:0000256" key="5">
    <source>
        <dbReference type="ARBA" id="ARBA00022975"/>
    </source>
</evidence>
<dbReference type="GO" id="GO:0044205">
    <property type="term" value="P:'de novo' UMP biosynthetic process"/>
    <property type="evidence" value="ECO:0007669"/>
    <property type="project" value="UniProtKB-UniRule"/>
</dbReference>
<comment type="cofactor">
    <cofactor evidence="6">
        <name>Mg(2+)</name>
        <dbReference type="ChEBI" id="CHEBI:18420"/>
    </cofactor>
</comment>
<comment type="similarity">
    <text evidence="6">Belongs to the purine/pyrimidine phosphoribosyltransferase family. PyrE subfamily.</text>
</comment>
<dbReference type="Proteomes" id="UP000050277">
    <property type="component" value="Unassembled WGS sequence"/>
</dbReference>
<dbReference type="Pfam" id="PF00156">
    <property type="entry name" value="Pribosyltran"/>
    <property type="match status" value="1"/>
</dbReference>
<dbReference type="NCBIfam" id="TIGR00336">
    <property type="entry name" value="pyrE"/>
    <property type="match status" value="1"/>
</dbReference>
<comment type="subunit">
    <text evidence="6">Homodimer.</text>
</comment>
<comment type="function">
    <text evidence="6">Catalyzes the transfer of a ribosyl phosphate group from 5-phosphoribose 1-diphosphate to orotate, leading to the formation of orotidine monophosphate (OMP).</text>
</comment>
<name>A0A0P6YE30_9CHLR</name>
<evidence type="ECO:0000256" key="3">
    <source>
        <dbReference type="ARBA" id="ARBA00022676"/>
    </source>
</evidence>
<gene>
    <name evidence="6" type="primary">pyrE</name>
    <name evidence="8" type="ORF">SE18_07035</name>
</gene>
<feature type="binding site" evidence="6">
    <location>
        <position position="101"/>
    </location>
    <ligand>
        <name>5-phospho-alpha-D-ribose 1-diphosphate</name>
        <dbReference type="ChEBI" id="CHEBI:58017"/>
        <note>ligand shared between dimeric partners</note>
    </ligand>
</feature>
<evidence type="ECO:0000256" key="1">
    <source>
        <dbReference type="ARBA" id="ARBA00004889"/>
    </source>
</evidence>
<evidence type="ECO:0000256" key="4">
    <source>
        <dbReference type="ARBA" id="ARBA00022679"/>
    </source>
</evidence>
<evidence type="ECO:0000259" key="7">
    <source>
        <dbReference type="Pfam" id="PF00156"/>
    </source>
</evidence>
<dbReference type="RefSeq" id="WP_054533722.1">
    <property type="nucleotide sequence ID" value="NZ_LGKP01000012.1"/>
</dbReference>
<dbReference type="OrthoDB" id="9803963at2"/>
<dbReference type="UniPathway" id="UPA00070">
    <property type="reaction ID" value="UER00119"/>
</dbReference>
<protein>
    <recommendedName>
        <fullName evidence="2 6">Orotate phosphoribosyltransferase</fullName>
        <shortName evidence="6">OPRT</shortName>
        <shortName evidence="6">OPRTase</shortName>
        <ecNumber evidence="2 6">2.4.2.10</ecNumber>
    </recommendedName>
</protein>
<keyword evidence="6" id="KW-0460">Magnesium</keyword>
<dbReference type="GO" id="GO:0000287">
    <property type="term" value="F:magnesium ion binding"/>
    <property type="evidence" value="ECO:0007669"/>
    <property type="project" value="UniProtKB-UniRule"/>
</dbReference>
<proteinExistence type="inferred from homology"/>
<feature type="binding site" description="in other chain" evidence="6">
    <location>
        <begin position="123"/>
        <end position="131"/>
    </location>
    <ligand>
        <name>5-phospho-alpha-D-ribose 1-diphosphate</name>
        <dbReference type="ChEBI" id="CHEBI:58017"/>
        <note>ligand shared between dimeric partners</note>
    </ligand>
</feature>
<organism evidence="8 9">
    <name type="scientific">Herpetosiphon geysericola</name>
    <dbReference type="NCBI Taxonomy" id="70996"/>
    <lineage>
        <taxon>Bacteria</taxon>
        <taxon>Bacillati</taxon>
        <taxon>Chloroflexota</taxon>
        <taxon>Chloroflexia</taxon>
        <taxon>Herpetosiphonales</taxon>
        <taxon>Herpetosiphonaceae</taxon>
        <taxon>Herpetosiphon</taxon>
    </lineage>
</organism>
<dbReference type="EMBL" id="LGKP01000012">
    <property type="protein sequence ID" value="KPL90357.1"/>
    <property type="molecule type" value="Genomic_DNA"/>
</dbReference>
<dbReference type="HAMAP" id="MF_01208">
    <property type="entry name" value="PyrE"/>
    <property type="match status" value="1"/>
</dbReference>
<comment type="pathway">
    <text evidence="1 6">Pyrimidine metabolism; UMP biosynthesis via de novo pathway; UMP from orotate: step 1/2.</text>
</comment>
<evidence type="ECO:0000256" key="6">
    <source>
        <dbReference type="HAMAP-Rule" id="MF_01208"/>
    </source>
</evidence>
<dbReference type="PANTHER" id="PTHR19278:SF9">
    <property type="entry name" value="URIDINE 5'-MONOPHOSPHATE SYNTHASE"/>
    <property type="match status" value="1"/>
</dbReference>
<dbReference type="GO" id="GO:0004588">
    <property type="term" value="F:orotate phosphoribosyltransferase activity"/>
    <property type="evidence" value="ECO:0007669"/>
    <property type="project" value="UniProtKB-UniRule"/>
</dbReference>
<dbReference type="CDD" id="cd06223">
    <property type="entry name" value="PRTases_typeI"/>
    <property type="match status" value="1"/>
</dbReference>
<dbReference type="InterPro" id="IPR029057">
    <property type="entry name" value="PRTase-like"/>
</dbReference>
<feature type="binding site" evidence="6">
    <location>
        <position position="127"/>
    </location>
    <ligand>
        <name>orotate</name>
        <dbReference type="ChEBI" id="CHEBI:30839"/>
    </ligand>
</feature>
<evidence type="ECO:0000256" key="2">
    <source>
        <dbReference type="ARBA" id="ARBA00011971"/>
    </source>
</evidence>
<dbReference type="Gene3D" id="3.40.50.2020">
    <property type="match status" value="1"/>
</dbReference>
<keyword evidence="9" id="KW-1185">Reference proteome</keyword>
<dbReference type="PATRIC" id="fig|70996.4.peg.4764"/>
<dbReference type="GO" id="GO:0019856">
    <property type="term" value="P:pyrimidine nucleobase biosynthetic process"/>
    <property type="evidence" value="ECO:0007669"/>
    <property type="project" value="TreeGrafter"/>
</dbReference>
<sequence>MKHSSTAIAQLLLEAGAVVLAPDKPFRFASGILSPIYCDNRLLLAQVSARRTITEAICQQIGDELLNTEVIAGTATAGVPWAAWVAHELSLPMAYVRSGAKKYGRGQQVEGGVQTNQRVVVIEDLISTGGSALDAVAGLRQINALVADCCAIFTYEMEESKQRFNAAGVRLMTLTNLSTLLEVAAQQNYIRPEHRSLISDWATDPAGWASRAGISAE</sequence>
<dbReference type="STRING" id="70996.SE18_07035"/>
<dbReference type="PANTHER" id="PTHR19278">
    <property type="entry name" value="OROTATE PHOSPHORIBOSYLTRANSFERASE"/>
    <property type="match status" value="1"/>
</dbReference>
<dbReference type="InterPro" id="IPR000836">
    <property type="entry name" value="PRTase_dom"/>
</dbReference>
<comment type="caution">
    <text evidence="8">The sequence shown here is derived from an EMBL/GenBank/DDBJ whole genome shotgun (WGS) entry which is preliminary data.</text>
</comment>
<dbReference type="EC" id="2.4.2.10" evidence="2 6"/>
<evidence type="ECO:0000313" key="8">
    <source>
        <dbReference type="EMBL" id="KPL90357.1"/>
    </source>
</evidence>
<keyword evidence="3 6" id="KW-0328">Glycosyltransferase</keyword>
<dbReference type="InterPro" id="IPR004467">
    <property type="entry name" value="Or_phspho_trans_dom"/>
</dbReference>
<accession>A0A0P6YE30</accession>
<keyword evidence="4 6" id="KW-0808">Transferase</keyword>
<keyword evidence="5 6" id="KW-0665">Pyrimidine biosynthesis</keyword>
<dbReference type="InterPro" id="IPR023031">
    <property type="entry name" value="OPRT"/>
</dbReference>
<dbReference type="SUPFAM" id="SSF53271">
    <property type="entry name" value="PRTase-like"/>
    <property type="match status" value="1"/>
</dbReference>
<evidence type="ECO:0000313" key="9">
    <source>
        <dbReference type="Proteomes" id="UP000050277"/>
    </source>
</evidence>
<feature type="domain" description="Phosphoribosyltransferase" evidence="7">
    <location>
        <begin position="65"/>
        <end position="163"/>
    </location>
</feature>
<dbReference type="AlphaFoldDB" id="A0A0P6YE30"/>
<comment type="caution">
    <text evidence="6">Lacks conserved residue(s) required for the propagation of feature annotation.</text>
</comment>
<comment type="catalytic activity">
    <reaction evidence="6">
        <text>orotidine 5'-phosphate + diphosphate = orotate + 5-phospho-alpha-D-ribose 1-diphosphate</text>
        <dbReference type="Rhea" id="RHEA:10380"/>
        <dbReference type="ChEBI" id="CHEBI:30839"/>
        <dbReference type="ChEBI" id="CHEBI:33019"/>
        <dbReference type="ChEBI" id="CHEBI:57538"/>
        <dbReference type="ChEBI" id="CHEBI:58017"/>
        <dbReference type="EC" id="2.4.2.10"/>
    </reaction>
</comment>
<reference evidence="8 9" key="1">
    <citation type="submission" date="2015-07" db="EMBL/GenBank/DDBJ databases">
        <title>Whole genome sequence of Herpetosiphon geysericola DSM 7119.</title>
        <authorList>
            <person name="Hemp J."/>
            <person name="Ward L.M."/>
            <person name="Pace L.A."/>
            <person name="Fischer W.W."/>
        </authorList>
    </citation>
    <scope>NUCLEOTIDE SEQUENCE [LARGE SCALE GENOMIC DNA]</scope>
    <source>
        <strain evidence="8 9">DSM 7119</strain>
    </source>
</reference>
<feature type="binding site" evidence="6">
    <location>
        <position position="97"/>
    </location>
    <ligand>
        <name>5-phospho-alpha-D-ribose 1-diphosphate</name>
        <dbReference type="ChEBI" id="CHEBI:58017"/>
        <note>ligand shared between dimeric partners</note>
    </ligand>
</feature>